<sequence>MQNAQRFSEQIQFDADLFNRQLNADTAEIVILKQFAALIEENGLEPPRSQIKNVGETFENLCTKIVTILCDHDVQLVFVRDGRKPELKGETQNNREASRENAQTKNSQITAAMKQIANPLLKAQLQEVYQQNKAPVDMRHIVNKFQSIIDNSKMKICQFRSPNEAESQLACMNISRQIDAVLSKDSDLQVMGAVLTLRFKNLLYF</sequence>
<evidence type="ECO:0000313" key="3">
    <source>
        <dbReference type="EMBL" id="JAP93342.1"/>
    </source>
</evidence>
<dbReference type="InterPro" id="IPR029060">
    <property type="entry name" value="PIN-like_dom_sf"/>
</dbReference>
<dbReference type="Pfam" id="PF00867">
    <property type="entry name" value="XPG_I"/>
    <property type="match status" value="1"/>
</dbReference>
<proteinExistence type="predicted"/>
<dbReference type="InterPro" id="IPR006086">
    <property type="entry name" value="XPG-I_dom"/>
</dbReference>
<feature type="compositionally biased region" description="Polar residues" evidence="1">
    <location>
        <begin position="90"/>
        <end position="107"/>
    </location>
</feature>
<dbReference type="PRINTS" id="PR00853">
    <property type="entry name" value="XPGRADSUPER"/>
</dbReference>
<keyword evidence="3" id="KW-0378">Hydrolase</keyword>
<dbReference type="GO" id="GO:0017108">
    <property type="term" value="F:5'-flap endonuclease activity"/>
    <property type="evidence" value="ECO:0007669"/>
    <property type="project" value="TreeGrafter"/>
</dbReference>
<evidence type="ECO:0000256" key="1">
    <source>
        <dbReference type="SAM" id="MobiDB-lite"/>
    </source>
</evidence>
<protein>
    <submittedName>
        <fullName evidence="3">Flap endonuclease 1</fullName>
    </submittedName>
</protein>
<dbReference type="EMBL" id="GDID01003264">
    <property type="protein sequence ID" value="JAP93342.1"/>
    <property type="molecule type" value="Transcribed_RNA"/>
</dbReference>
<name>A0A146K910_9EUKA</name>
<dbReference type="Gene3D" id="3.40.50.1010">
    <property type="entry name" value="5'-nuclease"/>
    <property type="match status" value="1"/>
</dbReference>
<dbReference type="PANTHER" id="PTHR11081">
    <property type="entry name" value="FLAP ENDONUCLEASE FAMILY MEMBER"/>
    <property type="match status" value="1"/>
</dbReference>
<dbReference type="PANTHER" id="PTHR11081:SF59">
    <property type="entry name" value="FI23547P1"/>
    <property type="match status" value="1"/>
</dbReference>
<dbReference type="SUPFAM" id="SSF88723">
    <property type="entry name" value="PIN domain-like"/>
    <property type="match status" value="1"/>
</dbReference>
<keyword evidence="3" id="KW-0540">Nuclease</keyword>
<feature type="domain" description="XPG-I" evidence="2">
    <location>
        <begin position="159"/>
        <end position="198"/>
    </location>
</feature>
<gene>
    <name evidence="3" type="ORF">TPC1_14417</name>
</gene>
<dbReference type="AlphaFoldDB" id="A0A146K910"/>
<accession>A0A146K910</accession>
<reference evidence="3" key="1">
    <citation type="submission" date="2015-07" db="EMBL/GenBank/DDBJ databases">
        <title>Adaptation to a free-living lifestyle via gene acquisitions in the diplomonad Trepomonas sp. PC1.</title>
        <authorList>
            <person name="Xu F."/>
            <person name="Jerlstrom-Hultqvist J."/>
            <person name="Kolisko M."/>
            <person name="Simpson A.G.B."/>
            <person name="Roger A.J."/>
            <person name="Svard S.G."/>
            <person name="Andersson J.O."/>
        </authorList>
    </citation>
    <scope>NUCLEOTIDE SEQUENCE</scope>
    <source>
        <strain evidence="3">PC1</strain>
    </source>
</reference>
<organism evidence="3">
    <name type="scientific">Trepomonas sp. PC1</name>
    <dbReference type="NCBI Taxonomy" id="1076344"/>
    <lineage>
        <taxon>Eukaryota</taxon>
        <taxon>Metamonada</taxon>
        <taxon>Diplomonadida</taxon>
        <taxon>Hexamitidae</taxon>
        <taxon>Hexamitinae</taxon>
        <taxon>Trepomonas</taxon>
    </lineage>
</organism>
<keyword evidence="3" id="KW-0255">Endonuclease</keyword>
<feature type="non-terminal residue" evidence="3">
    <location>
        <position position="205"/>
    </location>
</feature>
<dbReference type="InterPro" id="IPR006084">
    <property type="entry name" value="XPG/Rad2"/>
</dbReference>
<feature type="region of interest" description="Disordered" evidence="1">
    <location>
        <begin position="87"/>
        <end position="107"/>
    </location>
</feature>
<evidence type="ECO:0000259" key="2">
    <source>
        <dbReference type="Pfam" id="PF00867"/>
    </source>
</evidence>